<sequence>MSQSLCEALVKDVGFGMIFAGTPEGPRVVHAPVLWTDDGAVQFHVARRNAIAPHLPGATALCVINGPDAYVSPRWYSKPAQVPTWNYVSVELEGYVRELDEDGLRRQLATLIATHEARLSNGTPSTFDQVPADDVNAMIAEIVGFELEVREWRPTFKLSQNKSGQERERVARGLEEAGATGVARLMRDLIT</sequence>
<dbReference type="InterPro" id="IPR007396">
    <property type="entry name" value="TR_PAI2-type"/>
</dbReference>
<dbReference type="InterPro" id="IPR012349">
    <property type="entry name" value="Split_barrel_FMN-bd"/>
</dbReference>
<dbReference type="PANTHER" id="PTHR35802">
    <property type="entry name" value="PROTEASE SYNTHASE AND SPORULATION PROTEIN PAI 2"/>
    <property type="match status" value="1"/>
</dbReference>
<dbReference type="PANTHER" id="PTHR35802:SF1">
    <property type="entry name" value="PROTEASE SYNTHASE AND SPORULATION PROTEIN PAI 2"/>
    <property type="match status" value="1"/>
</dbReference>
<keyword evidence="2" id="KW-1185">Reference proteome</keyword>
<organism evidence="1 2">
    <name type="scientific">Novosphingobium kalidii</name>
    <dbReference type="NCBI Taxonomy" id="3230299"/>
    <lineage>
        <taxon>Bacteria</taxon>
        <taxon>Pseudomonadati</taxon>
        <taxon>Pseudomonadota</taxon>
        <taxon>Alphaproteobacteria</taxon>
        <taxon>Sphingomonadales</taxon>
        <taxon>Sphingomonadaceae</taxon>
        <taxon>Novosphingobium</taxon>
    </lineage>
</organism>
<protein>
    <submittedName>
        <fullName evidence="1">FMN-binding negative transcriptional regulator</fullName>
    </submittedName>
</protein>
<dbReference type="EMBL" id="JBEWLY010000013">
    <property type="protein sequence ID" value="MET1755602.1"/>
    <property type="molecule type" value="Genomic_DNA"/>
</dbReference>
<gene>
    <name evidence="1" type="ORF">ABVV53_09050</name>
</gene>
<dbReference type="Proteomes" id="UP001548713">
    <property type="component" value="Unassembled WGS sequence"/>
</dbReference>
<dbReference type="SUPFAM" id="SSF50475">
    <property type="entry name" value="FMN-binding split barrel"/>
    <property type="match status" value="1"/>
</dbReference>
<evidence type="ECO:0000313" key="2">
    <source>
        <dbReference type="Proteomes" id="UP001548713"/>
    </source>
</evidence>
<name>A0ABV2D150_9SPHN</name>
<dbReference type="Gene3D" id="2.30.110.10">
    <property type="entry name" value="Electron Transport, Fmn-binding Protein, Chain A"/>
    <property type="match status" value="1"/>
</dbReference>
<comment type="caution">
    <text evidence="1">The sequence shown here is derived from an EMBL/GenBank/DDBJ whole genome shotgun (WGS) entry which is preliminary data.</text>
</comment>
<evidence type="ECO:0000313" key="1">
    <source>
        <dbReference type="EMBL" id="MET1755602.1"/>
    </source>
</evidence>
<reference evidence="1 2" key="1">
    <citation type="submission" date="2024-07" db="EMBL/GenBank/DDBJ databases">
        <title>Novosphingobium kalidii RD2P27.</title>
        <authorList>
            <person name="Sun J.-Q."/>
        </authorList>
    </citation>
    <scope>NUCLEOTIDE SEQUENCE [LARGE SCALE GENOMIC DNA]</scope>
    <source>
        <strain evidence="1 2">RD2P27</strain>
    </source>
</reference>
<proteinExistence type="predicted"/>
<dbReference type="PIRSF" id="PIRSF010372">
    <property type="entry name" value="PaiB"/>
    <property type="match status" value="1"/>
</dbReference>
<accession>A0ABV2D150</accession>
<dbReference type="RefSeq" id="WP_353984049.1">
    <property type="nucleotide sequence ID" value="NZ_JBEWLY010000013.1"/>
</dbReference>
<dbReference type="Pfam" id="PF04299">
    <property type="entry name" value="FMN_bind_2"/>
    <property type="match status" value="1"/>
</dbReference>